<sequence>MDRKKAEAHIRFLAEVDRIALTAHAMVRNPGAGKQPLTREQIKRCLIHGSVVEGPVPDLREPNGWKFTMRRFRTGEAHEVAGVLVVERKILVITGYEWVKPGRA</sequence>
<proteinExistence type="predicted"/>
<dbReference type="EMBL" id="CP051775">
    <property type="protein sequence ID" value="QJE73686.1"/>
    <property type="molecule type" value="Genomic_DNA"/>
</dbReference>
<dbReference type="AlphaFoldDB" id="A0A858R9M8"/>
<protein>
    <recommendedName>
        <fullName evidence="3">DUF4258 domain-containing protein</fullName>
    </recommendedName>
</protein>
<evidence type="ECO:0000313" key="1">
    <source>
        <dbReference type="EMBL" id="QJE73686.1"/>
    </source>
</evidence>
<gene>
    <name evidence="1" type="ORF">HHL28_11820</name>
</gene>
<dbReference type="Proteomes" id="UP000501891">
    <property type="component" value="Chromosome"/>
</dbReference>
<reference evidence="1" key="1">
    <citation type="submission" date="2020-04" db="EMBL/GenBank/DDBJ databases">
        <title>A desert anoxygenic phototrophic bacterium fixes CO2 using RubisCO under aerobic conditions.</title>
        <authorList>
            <person name="Tang K."/>
        </authorList>
    </citation>
    <scope>NUCLEOTIDE SEQUENCE [LARGE SCALE GENOMIC DNA]</scope>
    <source>
        <strain evidence="1">MIMtkB3</strain>
    </source>
</reference>
<evidence type="ECO:0000313" key="2">
    <source>
        <dbReference type="Proteomes" id="UP000501891"/>
    </source>
</evidence>
<accession>A0A858R9M8</accession>
<evidence type="ECO:0008006" key="3">
    <source>
        <dbReference type="Google" id="ProtNLM"/>
    </source>
</evidence>
<name>A0A858R9M8_9PROT</name>
<dbReference type="KEGG" id="acru:HHL28_11820"/>
<organism evidence="1 2">
    <name type="scientific">Aerophototrophica crusticola</name>
    <dbReference type="NCBI Taxonomy" id="1709002"/>
    <lineage>
        <taxon>Bacteria</taxon>
        <taxon>Pseudomonadati</taxon>
        <taxon>Pseudomonadota</taxon>
        <taxon>Alphaproteobacteria</taxon>
        <taxon>Rhodospirillales</taxon>
        <taxon>Rhodospirillaceae</taxon>
        <taxon>Aerophototrophica</taxon>
    </lineage>
</organism>
<keyword evidence="2" id="KW-1185">Reference proteome</keyword>